<organism evidence="1 2">
    <name type="scientific">Rangifer tarandus platyrhynchus</name>
    <name type="common">Svalbard reindeer</name>
    <dbReference type="NCBI Taxonomy" id="3082113"/>
    <lineage>
        <taxon>Eukaryota</taxon>
        <taxon>Metazoa</taxon>
        <taxon>Chordata</taxon>
        <taxon>Craniata</taxon>
        <taxon>Vertebrata</taxon>
        <taxon>Euteleostomi</taxon>
        <taxon>Mammalia</taxon>
        <taxon>Eutheria</taxon>
        <taxon>Laurasiatheria</taxon>
        <taxon>Artiodactyla</taxon>
        <taxon>Ruminantia</taxon>
        <taxon>Pecora</taxon>
        <taxon>Cervidae</taxon>
        <taxon>Odocoileinae</taxon>
        <taxon>Rangifer</taxon>
    </lineage>
</organism>
<accession>A0ABN8ZZ68</accession>
<protein>
    <submittedName>
        <fullName evidence="1">Uncharacterized protein</fullName>
    </submittedName>
</protein>
<evidence type="ECO:0000313" key="1">
    <source>
        <dbReference type="EMBL" id="CAI9179250.1"/>
    </source>
</evidence>
<dbReference type="Proteomes" id="UP001176941">
    <property type="component" value="Chromosome 9"/>
</dbReference>
<sequence length="105" mass="11755">MSAGSTDLLYSVSVTFSGGEKNYFQLRIKKSSYQVTYTHTLESVTYSLVFIGILRPSKNVTPLLVAPHFISASINKPTIFFKVVFLMDFFLLRGQNFVTALSVSM</sequence>
<dbReference type="EMBL" id="OX459945">
    <property type="protein sequence ID" value="CAI9179250.1"/>
    <property type="molecule type" value="Genomic_DNA"/>
</dbReference>
<reference evidence="1" key="1">
    <citation type="submission" date="2023-04" db="EMBL/GenBank/DDBJ databases">
        <authorList>
            <consortium name="ELIXIR-Norway"/>
        </authorList>
    </citation>
    <scope>NUCLEOTIDE SEQUENCE [LARGE SCALE GENOMIC DNA]</scope>
</reference>
<name>A0ABN8ZZ68_RANTA</name>
<gene>
    <name evidence="1" type="ORF">MRATA1EN1_LOCUS28212</name>
</gene>
<evidence type="ECO:0000313" key="2">
    <source>
        <dbReference type="Proteomes" id="UP001176941"/>
    </source>
</evidence>
<proteinExistence type="predicted"/>
<keyword evidence="2" id="KW-1185">Reference proteome</keyword>